<dbReference type="InterPro" id="IPR002117">
    <property type="entry name" value="p53_tumour_suppressor"/>
</dbReference>
<dbReference type="InterPro" id="IPR008967">
    <property type="entry name" value="p53-like_TF_DNA-bd_sf"/>
</dbReference>
<dbReference type="GO" id="GO:0000978">
    <property type="term" value="F:RNA polymerase II cis-regulatory region sequence-specific DNA binding"/>
    <property type="evidence" value="ECO:0007669"/>
    <property type="project" value="TreeGrafter"/>
</dbReference>
<dbReference type="GO" id="GO:0046872">
    <property type="term" value="F:metal ion binding"/>
    <property type="evidence" value="ECO:0007669"/>
    <property type="project" value="UniProtKB-KW"/>
</dbReference>
<comment type="similarity">
    <text evidence="2">Belongs to the p53 family.</text>
</comment>
<feature type="binding site" evidence="11">
    <location>
        <position position="217"/>
    </location>
    <ligand>
        <name>Zn(2+)</name>
        <dbReference type="ChEBI" id="CHEBI:29105"/>
    </ligand>
</feature>
<dbReference type="Proteomes" id="UP000075809">
    <property type="component" value="Unassembled WGS sequence"/>
</dbReference>
<dbReference type="Pfam" id="PF00870">
    <property type="entry name" value="P53"/>
    <property type="match status" value="1"/>
</dbReference>
<comment type="cofactor">
    <cofactor evidence="11">
        <name>Zn(2+)</name>
        <dbReference type="ChEBI" id="CHEBI:29105"/>
    </cofactor>
    <text evidence="11">Binds 1 zinc ion per subunit.</text>
</comment>
<feature type="binding site" evidence="11">
    <location>
        <position position="153"/>
    </location>
    <ligand>
        <name>Zn(2+)</name>
        <dbReference type="ChEBI" id="CHEBI:29105"/>
    </ligand>
</feature>
<dbReference type="GO" id="GO:0006915">
    <property type="term" value="P:apoptotic process"/>
    <property type="evidence" value="ECO:0007669"/>
    <property type="project" value="UniProtKB-KW"/>
</dbReference>
<gene>
    <name evidence="13" type="ORF">ALC60_01161</name>
</gene>
<feature type="binding site" evidence="11">
    <location>
        <position position="156"/>
    </location>
    <ligand>
        <name>Zn(2+)</name>
        <dbReference type="ChEBI" id="CHEBI:29105"/>
    </ligand>
</feature>
<keyword evidence="8" id="KW-0010">Activator</keyword>
<evidence type="ECO:0000256" key="10">
    <source>
        <dbReference type="ARBA" id="ARBA00023242"/>
    </source>
</evidence>
<dbReference type="PRINTS" id="PR00386">
    <property type="entry name" value="P53SUPPRESSR"/>
</dbReference>
<evidence type="ECO:0000256" key="7">
    <source>
        <dbReference type="ARBA" id="ARBA00023125"/>
    </source>
</evidence>
<dbReference type="Gene3D" id="2.60.40.720">
    <property type="match status" value="1"/>
</dbReference>
<feature type="domain" description="p53 DNA-binding" evidence="12">
    <location>
        <begin position="83"/>
        <end position="267"/>
    </location>
</feature>
<dbReference type="InterPro" id="IPR011615">
    <property type="entry name" value="p53_DNA-bd"/>
</dbReference>
<feature type="binding site" evidence="11">
    <location>
        <position position="221"/>
    </location>
    <ligand>
        <name>Zn(2+)</name>
        <dbReference type="ChEBI" id="CHEBI:29105"/>
    </ligand>
</feature>
<evidence type="ECO:0000256" key="4">
    <source>
        <dbReference type="ARBA" id="ARBA00022723"/>
    </source>
</evidence>
<keyword evidence="5 11" id="KW-0862">Zinc</keyword>
<keyword evidence="6" id="KW-0805">Transcription regulation</keyword>
<name>A0A151XH99_9HYME</name>
<dbReference type="PANTHER" id="PTHR11447:SF16">
    <property type="entry name" value="P53 PROTEIN LONG FORM VARIANT 1"/>
    <property type="match status" value="1"/>
</dbReference>
<protein>
    <submittedName>
        <fullName evidence="13">Tumor protein 63</fullName>
    </submittedName>
</protein>
<sequence>MLGANVVSDSQESALMDDETYKDIEKTFGGTLPVPEDMNGFGIPDDKYGILTESVDIPPGKRLKSKTKEDEDIYYPLYGYTNYLALPLNFQYTLAENGGQDWSYSQKSKKAFLKMEKTLPLRFTWEPATSGLFLRTKLIFVLEQYKNDPVRRCPNHVASTNYINQSMDPERIKHVVHCVNHAASIYEEENEHLSILTPLCTPEPGSQYFPMCFKFFCKNSCTSGMNRRDTELEFTLEDKRKQVLARQTLGIRICSCPKRDKQKSEADLERTISVKREFALTSGKKLPSCDTHVYKVELEIVGKENYLSVNKYAYDIMAGQAARTGQHEFFKPYMDEISRKVSLNH</sequence>
<keyword evidence="7" id="KW-0238">DNA-binding</keyword>
<accession>A0A151XH99</accession>
<evidence type="ECO:0000256" key="6">
    <source>
        <dbReference type="ARBA" id="ARBA00023015"/>
    </source>
</evidence>
<dbReference type="OrthoDB" id="5915660at2759"/>
<keyword evidence="10" id="KW-0539">Nucleus</keyword>
<evidence type="ECO:0000256" key="5">
    <source>
        <dbReference type="ARBA" id="ARBA00022833"/>
    </source>
</evidence>
<dbReference type="GO" id="GO:0005634">
    <property type="term" value="C:nucleus"/>
    <property type="evidence" value="ECO:0007669"/>
    <property type="project" value="UniProtKB-SubCell"/>
</dbReference>
<dbReference type="EMBL" id="KQ982130">
    <property type="protein sequence ID" value="KYQ59776.1"/>
    <property type="molecule type" value="Genomic_DNA"/>
</dbReference>
<comment type="subcellular location">
    <subcellularLocation>
        <location evidence="1">Nucleus</location>
    </subcellularLocation>
</comment>
<dbReference type="InterPro" id="IPR012346">
    <property type="entry name" value="p53/RUNT-type_TF_DNA-bd_sf"/>
</dbReference>
<dbReference type="SUPFAM" id="SSF49417">
    <property type="entry name" value="p53-like transcription factors"/>
    <property type="match status" value="1"/>
</dbReference>
<dbReference type="PANTHER" id="PTHR11447">
    <property type="entry name" value="CELLULAR TUMOR ANTIGEN P53"/>
    <property type="match status" value="1"/>
</dbReference>
<dbReference type="GO" id="GO:0000981">
    <property type="term" value="F:DNA-binding transcription factor activity, RNA polymerase II-specific"/>
    <property type="evidence" value="ECO:0007669"/>
    <property type="project" value="TreeGrafter"/>
</dbReference>
<reference evidence="13 14" key="1">
    <citation type="submission" date="2015-09" db="EMBL/GenBank/DDBJ databases">
        <title>Trachymyrmex zeteki WGS genome.</title>
        <authorList>
            <person name="Nygaard S."/>
            <person name="Hu H."/>
            <person name="Boomsma J."/>
            <person name="Zhang G."/>
        </authorList>
    </citation>
    <scope>NUCLEOTIDE SEQUENCE [LARGE SCALE GENOMIC DNA]</scope>
    <source>
        <strain evidence="13">Tzet28-1</strain>
        <tissue evidence="13">Whole body</tissue>
    </source>
</reference>
<evidence type="ECO:0000256" key="3">
    <source>
        <dbReference type="ARBA" id="ARBA00022703"/>
    </source>
</evidence>
<evidence type="ECO:0000313" key="14">
    <source>
        <dbReference type="Proteomes" id="UP000075809"/>
    </source>
</evidence>
<keyword evidence="3" id="KW-0053">Apoptosis</keyword>
<proteinExistence type="inferred from homology"/>
<evidence type="ECO:0000256" key="8">
    <source>
        <dbReference type="ARBA" id="ARBA00023159"/>
    </source>
</evidence>
<evidence type="ECO:0000256" key="2">
    <source>
        <dbReference type="ARBA" id="ARBA00006167"/>
    </source>
</evidence>
<dbReference type="CDD" id="cd08367">
    <property type="entry name" value="P53"/>
    <property type="match status" value="1"/>
</dbReference>
<organism evidence="13 14">
    <name type="scientific">Mycetomoellerius zeteki</name>
    <dbReference type="NCBI Taxonomy" id="64791"/>
    <lineage>
        <taxon>Eukaryota</taxon>
        <taxon>Metazoa</taxon>
        <taxon>Ecdysozoa</taxon>
        <taxon>Arthropoda</taxon>
        <taxon>Hexapoda</taxon>
        <taxon>Insecta</taxon>
        <taxon>Pterygota</taxon>
        <taxon>Neoptera</taxon>
        <taxon>Endopterygota</taxon>
        <taxon>Hymenoptera</taxon>
        <taxon>Apocrita</taxon>
        <taxon>Aculeata</taxon>
        <taxon>Formicoidea</taxon>
        <taxon>Formicidae</taxon>
        <taxon>Myrmicinae</taxon>
        <taxon>Mycetomoellerius</taxon>
    </lineage>
</organism>
<dbReference type="KEGG" id="mzt:108727983"/>
<evidence type="ECO:0000259" key="12">
    <source>
        <dbReference type="Pfam" id="PF00870"/>
    </source>
</evidence>
<evidence type="ECO:0000313" key="13">
    <source>
        <dbReference type="EMBL" id="KYQ59776.1"/>
    </source>
</evidence>
<evidence type="ECO:0000256" key="1">
    <source>
        <dbReference type="ARBA" id="ARBA00004123"/>
    </source>
</evidence>
<evidence type="ECO:0000256" key="11">
    <source>
        <dbReference type="PIRSR" id="PIRSR602117-1"/>
    </source>
</evidence>
<keyword evidence="14" id="KW-1185">Reference proteome</keyword>
<keyword evidence="9" id="KW-0804">Transcription</keyword>
<dbReference type="STRING" id="64791.A0A151XH99"/>
<evidence type="ECO:0000256" key="9">
    <source>
        <dbReference type="ARBA" id="ARBA00023163"/>
    </source>
</evidence>
<dbReference type="AlphaFoldDB" id="A0A151XH99"/>
<keyword evidence="4 11" id="KW-0479">Metal-binding</keyword>